<dbReference type="EMBL" id="HACA01011348">
    <property type="protein sequence ID" value="CDW28709.1"/>
    <property type="molecule type" value="Transcribed_RNA"/>
</dbReference>
<dbReference type="AlphaFoldDB" id="A0A0K2TRN4"/>
<accession>A0A0K2TRN4</accession>
<evidence type="ECO:0000313" key="1">
    <source>
        <dbReference type="EMBL" id="CDW28709.1"/>
    </source>
</evidence>
<proteinExistence type="predicted"/>
<name>A0A0K2TRN4_LEPSM</name>
<reference evidence="1" key="1">
    <citation type="submission" date="2014-05" db="EMBL/GenBank/DDBJ databases">
        <authorList>
            <person name="Chronopoulou M."/>
        </authorList>
    </citation>
    <scope>NUCLEOTIDE SEQUENCE</scope>
    <source>
        <tissue evidence="1">Whole organism</tissue>
    </source>
</reference>
<organism evidence="1">
    <name type="scientific">Lepeophtheirus salmonis</name>
    <name type="common">Salmon louse</name>
    <name type="synonym">Caligus salmonis</name>
    <dbReference type="NCBI Taxonomy" id="72036"/>
    <lineage>
        <taxon>Eukaryota</taxon>
        <taxon>Metazoa</taxon>
        <taxon>Ecdysozoa</taxon>
        <taxon>Arthropoda</taxon>
        <taxon>Crustacea</taxon>
        <taxon>Multicrustacea</taxon>
        <taxon>Hexanauplia</taxon>
        <taxon>Copepoda</taxon>
        <taxon>Siphonostomatoida</taxon>
        <taxon>Caligidae</taxon>
        <taxon>Lepeophtheirus</taxon>
    </lineage>
</organism>
<sequence>MTLERDRRISIYTLQAVKRLRYMQVQKVGEEEGLCQKGHTGPGRVKETD</sequence>
<protein>
    <submittedName>
        <fullName evidence="1">Uncharacterized protein</fullName>
    </submittedName>
</protein>